<reference evidence="1" key="1">
    <citation type="journal article" date="2019" name="Sci. Rep.">
        <title>Draft genome of Tanacetum cinerariifolium, the natural source of mosquito coil.</title>
        <authorList>
            <person name="Yamashiro T."/>
            <person name="Shiraishi A."/>
            <person name="Satake H."/>
            <person name="Nakayama K."/>
        </authorList>
    </citation>
    <scope>NUCLEOTIDE SEQUENCE</scope>
</reference>
<dbReference type="EMBL" id="BKCJ011486999">
    <property type="protein sequence ID" value="GFD37516.1"/>
    <property type="molecule type" value="Genomic_DNA"/>
</dbReference>
<proteinExistence type="predicted"/>
<protein>
    <submittedName>
        <fullName evidence="1">F-box domain, leucine-rich repeat domain, L domain-like protein</fullName>
    </submittedName>
</protein>
<evidence type="ECO:0000313" key="1">
    <source>
        <dbReference type="EMBL" id="GFD37516.1"/>
    </source>
</evidence>
<comment type="caution">
    <text evidence="1">The sequence shown here is derived from an EMBL/GenBank/DDBJ whole genome shotgun (WGS) entry which is preliminary data.</text>
</comment>
<organism evidence="1">
    <name type="scientific">Tanacetum cinerariifolium</name>
    <name type="common">Dalmatian daisy</name>
    <name type="synonym">Chrysanthemum cinerariifolium</name>
    <dbReference type="NCBI Taxonomy" id="118510"/>
    <lineage>
        <taxon>Eukaryota</taxon>
        <taxon>Viridiplantae</taxon>
        <taxon>Streptophyta</taxon>
        <taxon>Embryophyta</taxon>
        <taxon>Tracheophyta</taxon>
        <taxon>Spermatophyta</taxon>
        <taxon>Magnoliopsida</taxon>
        <taxon>eudicotyledons</taxon>
        <taxon>Gunneridae</taxon>
        <taxon>Pentapetalae</taxon>
        <taxon>asterids</taxon>
        <taxon>campanulids</taxon>
        <taxon>Asterales</taxon>
        <taxon>Asteraceae</taxon>
        <taxon>Asteroideae</taxon>
        <taxon>Anthemideae</taxon>
        <taxon>Anthemidinae</taxon>
        <taxon>Tanacetum</taxon>
    </lineage>
</organism>
<name>A0A699VW16_TANCI</name>
<gene>
    <name evidence="1" type="ORF">Tci_909485</name>
</gene>
<dbReference type="AlphaFoldDB" id="A0A699VW16"/>
<sequence length="93" mass="10803">LWCLRPRSLTFQGDHVSDIGDVIEYTYQKLLQQENEGQTNIKFVLISSFKGEQHFSDWSSLLKALPLDKSTRTITFIKEEVVQKQNDNGVWKS</sequence>
<feature type="non-terminal residue" evidence="1">
    <location>
        <position position="1"/>
    </location>
</feature>
<accession>A0A699VW16</accession>